<keyword evidence="3" id="KW-1185">Reference proteome</keyword>
<dbReference type="GeneID" id="29986943"/>
<keyword evidence="1" id="KW-0732">Signal</keyword>
<name>A0A2P4ZJF4_9HYPO</name>
<proteinExistence type="predicted"/>
<reference evidence="2 3" key="1">
    <citation type="journal article" date="2016" name="Genome Announc.">
        <title>Draft Whole-Genome Sequence of Trichoderma gamsii T6085, a Promising Biocontrol Agent of Fusarium Head Blight on Wheat.</title>
        <authorList>
            <person name="Baroncelli R."/>
            <person name="Zapparata A."/>
            <person name="Piaggeschi G."/>
            <person name="Sarrocco S."/>
            <person name="Vannacci G."/>
        </authorList>
    </citation>
    <scope>NUCLEOTIDE SEQUENCE [LARGE SCALE GENOMIC DNA]</scope>
    <source>
        <strain evidence="2 3">T6085</strain>
    </source>
</reference>
<dbReference type="AlphaFoldDB" id="A0A2P4ZJF4"/>
<comment type="caution">
    <text evidence="2">The sequence shown here is derived from an EMBL/GenBank/DDBJ whole genome shotgun (WGS) entry which is preliminary data.</text>
</comment>
<evidence type="ECO:0000256" key="1">
    <source>
        <dbReference type="SAM" id="SignalP"/>
    </source>
</evidence>
<feature type="chain" id="PRO_5015143116" evidence="1">
    <location>
        <begin position="18"/>
        <end position="108"/>
    </location>
</feature>
<dbReference type="EMBL" id="JPDN02000023">
    <property type="protein sequence ID" value="PON24430.1"/>
    <property type="molecule type" value="Genomic_DNA"/>
</dbReference>
<gene>
    <name evidence="2" type="ORF">TGAM01_v206762</name>
</gene>
<dbReference type="Proteomes" id="UP000054821">
    <property type="component" value="Unassembled WGS sequence"/>
</dbReference>
<protein>
    <submittedName>
        <fullName evidence="2">Uncharacterized protein</fullName>
    </submittedName>
</protein>
<sequence>MRFLTFNALALASSVAAWNGQISYGSIDGAADVVSLTDYSTGSSYTGYITGIGSSAQEVYFYEDYDAGYNWSAAVWRTTDGCINIDFQGAFGGAGHGYCCGNPCDLSA</sequence>
<evidence type="ECO:0000313" key="3">
    <source>
        <dbReference type="Proteomes" id="UP000054821"/>
    </source>
</evidence>
<accession>A0A2P4ZJF4</accession>
<organism evidence="2 3">
    <name type="scientific">Trichoderma gamsii</name>
    <dbReference type="NCBI Taxonomy" id="398673"/>
    <lineage>
        <taxon>Eukaryota</taxon>
        <taxon>Fungi</taxon>
        <taxon>Dikarya</taxon>
        <taxon>Ascomycota</taxon>
        <taxon>Pezizomycotina</taxon>
        <taxon>Sordariomycetes</taxon>
        <taxon>Hypocreomycetidae</taxon>
        <taxon>Hypocreales</taxon>
        <taxon>Hypocreaceae</taxon>
        <taxon>Trichoderma</taxon>
    </lineage>
</organism>
<dbReference type="RefSeq" id="XP_018659950.1">
    <property type="nucleotide sequence ID" value="XM_018806860.1"/>
</dbReference>
<feature type="signal peptide" evidence="1">
    <location>
        <begin position="1"/>
        <end position="17"/>
    </location>
</feature>
<evidence type="ECO:0000313" key="2">
    <source>
        <dbReference type="EMBL" id="PON24430.1"/>
    </source>
</evidence>